<dbReference type="Pfam" id="PF03008">
    <property type="entry name" value="DUF234"/>
    <property type="match status" value="1"/>
</dbReference>
<accession>A0A161LQJ3</accession>
<keyword evidence="4" id="KW-1185">Reference proteome</keyword>
<dbReference type="PANTHER" id="PTHR34704">
    <property type="entry name" value="ATPASE"/>
    <property type="match status" value="1"/>
</dbReference>
<evidence type="ECO:0000259" key="1">
    <source>
        <dbReference type="Pfam" id="PF01637"/>
    </source>
</evidence>
<sequence length="466" mass="52061">MSLGRFVGRAAELEALEHWWESPFPRPALLWGRRRVGKTALIERFSAGRRVVFHTAARRPVLDELAELSHRVAAAVPIPGRDLLSRPYERWEDLLEQLALAARDEPLLLVLDEFPELIAISPALPGILRAFLDRSRGRTQLRILICGSSVRTMEAIQDYREPLYGRFDLTLLLHPFRPHEAAAMLPGLRPAERALVYGVVGGMPQYLEWWDQQASVSDNLRRLACMPGALLLSEGERVVNSEAESGSLPASILFSIASGKTKYQEISDAVKAEPSRTLDRLVQMRLVERQIPVTEEPRRTRRKIYRIADNFLAFYLGILESYRAEIERGLGPAVVDEIVADLDGHMGAVYEEAFRDHLRRLAVAGRLGPSVIAVGPWWRADGQDELDAVVIGRRERTKVPVMVGEAKWAREVDAARLRRKLAAKAAGLTDAPDDLRYAVCARESAVNADPDTLVVTAADIFAPELP</sequence>
<dbReference type="InterPro" id="IPR027417">
    <property type="entry name" value="P-loop_NTPase"/>
</dbReference>
<gene>
    <name evidence="3" type="ORF">PS9374_05373</name>
</gene>
<dbReference type="SUPFAM" id="SSF52540">
    <property type="entry name" value="P-loop containing nucleoside triphosphate hydrolases"/>
    <property type="match status" value="1"/>
</dbReference>
<dbReference type="Proteomes" id="UP000077701">
    <property type="component" value="Unassembled WGS sequence"/>
</dbReference>
<comment type="caution">
    <text evidence="3">The sequence shown here is derived from an EMBL/GenBank/DDBJ whole genome shotgun (WGS) entry which is preliminary data.</text>
</comment>
<name>A0A161LQJ3_9ACTN</name>
<dbReference type="Pfam" id="PF01637">
    <property type="entry name" value="ATPase_2"/>
    <property type="match status" value="1"/>
</dbReference>
<evidence type="ECO:0000259" key="2">
    <source>
        <dbReference type="Pfam" id="PF03008"/>
    </source>
</evidence>
<reference evidence="3 4" key="1">
    <citation type="journal article" date="2016" name="Genome Announc.">
        <title>Draft Genome Sequence of Planomonospora sphaerica JCM9374, a Rare Actinomycete.</title>
        <authorList>
            <person name="Dohra H."/>
            <person name="Suzuki T."/>
            <person name="Inoue Y."/>
            <person name="Kodani S."/>
        </authorList>
    </citation>
    <scope>NUCLEOTIDE SEQUENCE [LARGE SCALE GENOMIC DNA]</scope>
    <source>
        <strain evidence="3 4">JCM 9374</strain>
    </source>
</reference>
<dbReference type="EMBL" id="BDCX01000014">
    <property type="protein sequence ID" value="GAT69696.1"/>
    <property type="molecule type" value="Genomic_DNA"/>
</dbReference>
<evidence type="ECO:0000313" key="3">
    <source>
        <dbReference type="EMBL" id="GAT69696.1"/>
    </source>
</evidence>
<proteinExistence type="predicted"/>
<dbReference type="AlphaFoldDB" id="A0A161LQJ3"/>
<evidence type="ECO:0000313" key="4">
    <source>
        <dbReference type="Proteomes" id="UP000077701"/>
    </source>
</evidence>
<dbReference type="GO" id="GO:0005524">
    <property type="term" value="F:ATP binding"/>
    <property type="evidence" value="ECO:0007669"/>
    <property type="project" value="InterPro"/>
</dbReference>
<dbReference type="Gene3D" id="3.40.50.300">
    <property type="entry name" value="P-loop containing nucleotide triphosphate hydrolases"/>
    <property type="match status" value="1"/>
</dbReference>
<protein>
    <submittedName>
        <fullName evidence="3">ATPase</fullName>
    </submittedName>
</protein>
<organism evidence="3 4">
    <name type="scientific">Planomonospora sphaerica</name>
    <dbReference type="NCBI Taxonomy" id="161355"/>
    <lineage>
        <taxon>Bacteria</taxon>
        <taxon>Bacillati</taxon>
        <taxon>Actinomycetota</taxon>
        <taxon>Actinomycetes</taxon>
        <taxon>Streptosporangiales</taxon>
        <taxon>Streptosporangiaceae</taxon>
        <taxon>Planomonospora</taxon>
    </lineage>
</organism>
<dbReference type="InterPro" id="IPR011579">
    <property type="entry name" value="ATPase_dom"/>
</dbReference>
<feature type="domain" description="DUF234" evidence="2">
    <location>
        <begin position="318"/>
        <end position="412"/>
    </location>
</feature>
<dbReference type="InterPro" id="IPR004256">
    <property type="entry name" value="DUF234"/>
</dbReference>
<feature type="domain" description="ATPase" evidence="1">
    <location>
        <begin position="6"/>
        <end position="208"/>
    </location>
</feature>
<dbReference type="STRING" id="161355.PS9374_05373"/>
<dbReference type="RefSeq" id="WP_068901311.1">
    <property type="nucleotide sequence ID" value="NZ_BDCX01000014.1"/>
</dbReference>
<dbReference type="PANTHER" id="PTHR34704:SF1">
    <property type="entry name" value="ATPASE"/>
    <property type="match status" value="1"/>
</dbReference>
<dbReference type="OrthoDB" id="9813134at2"/>
<reference evidence="4" key="2">
    <citation type="submission" date="2016-04" db="EMBL/GenBank/DDBJ databases">
        <title>Planomonospora sphaerica JCM9374 whole genome shotgun sequence.</title>
        <authorList>
            <person name="Suzuki T."/>
            <person name="Dohra H."/>
            <person name="Kodani S."/>
        </authorList>
    </citation>
    <scope>NUCLEOTIDE SEQUENCE [LARGE SCALE GENOMIC DNA]</scope>
    <source>
        <strain evidence="4">JCM 9374</strain>
    </source>
</reference>